<comment type="caution">
    <text evidence="3">The sequence shown here is derived from an EMBL/GenBank/DDBJ whole genome shotgun (WGS) entry which is preliminary data.</text>
</comment>
<dbReference type="GeneID" id="89950666"/>
<dbReference type="InterPro" id="IPR013087">
    <property type="entry name" value="Znf_C2H2_type"/>
</dbReference>
<keyword evidence="4" id="KW-1185">Reference proteome</keyword>
<name>A0AAN7HVV1_9FUNG</name>
<dbReference type="EMBL" id="JASEJX010000038">
    <property type="protein sequence ID" value="KAK4509678.1"/>
    <property type="molecule type" value="Genomic_DNA"/>
</dbReference>
<gene>
    <name evidence="3" type="ORF">ATC70_006980</name>
</gene>
<keyword evidence="1" id="KW-0479">Metal-binding</keyword>
<dbReference type="SMART" id="SM00355">
    <property type="entry name" value="ZnF_C2H2"/>
    <property type="match status" value="2"/>
</dbReference>
<evidence type="ECO:0000256" key="1">
    <source>
        <dbReference type="PROSITE-ProRule" id="PRU00042"/>
    </source>
</evidence>
<keyword evidence="1" id="KW-0863">Zinc-finger</keyword>
<reference evidence="3 4" key="1">
    <citation type="submission" date="2022-11" db="EMBL/GenBank/DDBJ databases">
        <title>Mucor velutinosus strain NIH1002 WGS.</title>
        <authorList>
            <person name="Subramanian P."/>
            <person name="Mullikin J.C."/>
            <person name="Segre J.A."/>
            <person name="Zelazny A.M."/>
        </authorList>
    </citation>
    <scope>NUCLEOTIDE SEQUENCE [LARGE SCALE GENOMIC DNA]</scope>
    <source>
        <strain evidence="3 4">NIH1002</strain>
    </source>
</reference>
<evidence type="ECO:0000313" key="3">
    <source>
        <dbReference type="EMBL" id="KAK4509678.1"/>
    </source>
</evidence>
<accession>A0AAN7HVV1</accession>
<evidence type="ECO:0000259" key="2">
    <source>
        <dbReference type="PROSITE" id="PS50157"/>
    </source>
</evidence>
<feature type="domain" description="C2H2-type" evidence="2">
    <location>
        <begin position="68"/>
        <end position="95"/>
    </location>
</feature>
<evidence type="ECO:0000313" key="4">
    <source>
        <dbReference type="Proteomes" id="UP001304243"/>
    </source>
</evidence>
<protein>
    <recommendedName>
        <fullName evidence="2">C2H2-type domain-containing protein</fullName>
    </recommendedName>
</protein>
<keyword evidence="1" id="KW-0862">Zinc</keyword>
<dbReference type="Proteomes" id="UP001304243">
    <property type="component" value="Unassembled WGS sequence"/>
</dbReference>
<dbReference type="GO" id="GO:0008270">
    <property type="term" value="F:zinc ion binding"/>
    <property type="evidence" value="ECO:0007669"/>
    <property type="project" value="UniProtKB-KW"/>
</dbReference>
<sequence length="318" mass="36323">MSATPQVVRLIYACYQCNEVKSEGRNLRLHLLTEHEIEVPAMKRGQRHRDTKDFVFVKSTNSQIPERFACPSCLSHFGDTEDFRTHVAKHTKQTDATTIILSKRSNINSVQVFSSKIGPSRAEIPAERAAKFMFTRFVDTCTSAVPPSSTSKRDYERTFWLVDGMGYDHWGFERVALEGSSGLSNASSDKVIDDATKQISTLISMMKRIAGHHLNSDVQSFINTKVYGIQSVNSTVILSEVRFLFDGKYEYKEIRSAQVPTIYGERNRWPKIFEILCYLEMELQKQKLVYEIMENEEQGLTTVLPENSLKNKLPTDIE</sequence>
<feature type="domain" description="C2H2-type" evidence="2">
    <location>
        <begin position="12"/>
        <end position="40"/>
    </location>
</feature>
<proteinExistence type="predicted"/>
<dbReference type="PROSITE" id="PS50157">
    <property type="entry name" value="ZINC_FINGER_C2H2_2"/>
    <property type="match status" value="2"/>
</dbReference>
<dbReference type="AlphaFoldDB" id="A0AAN7HVV1"/>
<organism evidence="3 4">
    <name type="scientific">Mucor velutinosus</name>
    <dbReference type="NCBI Taxonomy" id="708070"/>
    <lineage>
        <taxon>Eukaryota</taxon>
        <taxon>Fungi</taxon>
        <taxon>Fungi incertae sedis</taxon>
        <taxon>Mucoromycota</taxon>
        <taxon>Mucoromycotina</taxon>
        <taxon>Mucoromycetes</taxon>
        <taxon>Mucorales</taxon>
        <taxon>Mucorineae</taxon>
        <taxon>Mucoraceae</taxon>
        <taxon>Mucor</taxon>
    </lineage>
</organism>
<dbReference type="RefSeq" id="XP_064676344.1">
    <property type="nucleotide sequence ID" value="XM_064826246.1"/>
</dbReference>
<dbReference type="PROSITE" id="PS00028">
    <property type="entry name" value="ZINC_FINGER_C2H2_1"/>
    <property type="match status" value="1"/>
</dbReference>